<organism evidence="4 5">
    <name type="scientific">Rheinheimera marina</name>
    <dbReference type="NCBI Taxonomy" id="1774958"/>
    <lineage>
        <taxon>Bacteria</taxon>
        <taxon>Pseudomonadati</taxon>
        <taxon>Pseudomonadota</taxon>
        <taxon>Gammaproteobacteria</taxon>
        <taxon>Chromatiales</taxon>
        <taxon>Chromatiaceae</taxon>
        <taxon>Rheinheimera</taxon>
    </lineage>
</organism>
<dbReference type="SUPFAM" id="SSF49344">
    <property type="entry name" value="CBD9-like"/>
    <property type="match status" value="1"/>
</dbReference>
<evidence type="ECO:0000259" key="3">
    <source>
        <dbReference type="Pfam" id="PF19313"/>
    </source>
</evidence>
<feature type="domain" description="Carbohydrate-binding" evidence="2">
    <location>
        <begin position="33"/>
        <end position="173"/>
    </location>
</feature>
<dbReference type="InterPro" id="IPR045670">
    <property type="entry name" value="DUF5916"/>
</dbReference>
<dbReference type="Pfam" id="PF19313">
    <property type="entry name" value="DUF5916"/>
    <property type="match status" value="1"/>
</dbReference>
<keyword evidence="5" id="KW-1185">Reference proteome</keyword>
<dbReference type="InterPro" id="IPR010502">
    <property type="entry name" value="Carb-bd_dom_fam9"/>
</dbReference>
<dbReference type="CDD" id="cd09618">
    <property type="entry name" value="CBM9_like_2"/>
    <property type="match status" value="1"/>
</dbReference>
<keyword evidence="1" id="KW-0732">Signal</keyword>
<accession>A0ABV9JM15</accession>
<proteinExistence type="predicted"/>
<sequence>MRLQISAYLLALCCSSAAWAQWAIPKTTEQVQVDGQLNEALWQQASQVQLTINSWPSENTPAPVQTEALLIENGEYFYLAFLAKDPDPSQIRAYLTDRDKVWDHDLVGVKIDTYNDSKLAYQFFVNPLGVQADAIENEMTRSESDSWDAIWYSAGHATADGYQVEIAIPLRLLNFNEQLAEQNWRIELVRYYPRDLKHRLSSNRIERSNPCWICQMTPATGFAGAKQGNHLALVPSVVTGRSEQRDPASHSDWQGESDTAASLDLKWGITPDINLNATINPDFSQVEADVAQLSANDPFALFYAEKRAFFLDNQDYFSSPLDLVYTRNIASPDLGARLTGRAGQQSFAFFATDDSQTTFFVPGNLGSDVAVLAEQSKNAVLRYRYDLSADLSLGWISTLRQSDSYHNYLHGVDLKYQFTPQDKLQLQYLYADSAYPTELRDSYAGSEAGLRLAEDLSDPAFFLNFEHDDGAWFWYTELLQLDQEFRADMGYMPQTDYRKAVQGLGYNWFSSDHWWNRASLAGDWDISHNSAGELLEKELEMAAELWGPQQSYFELSLIDRDKVGPRHNADSLAIDGNTDLFNEQLLGLWLEFRPWPQLFGAVWLEAGDAIDYRNNRLASFTEIAPELGWNASTHLRIDVRHTYRGMTTGGAEIFTANLTDLRFSYQFSVQSQLRLTLIYNDLQQNPETNPGLTQQRDRSLGSQLLYSYKLNPQTLLYAGYSDNAVQDDQLTSLERDSRSVFMKFSYAFLL</sequence>
<dbReference type="EMBL" id="JBHSGB010000009">
    <property type="protein sequence ID" value="MFC4655214.1"/>
    <property type="molecule type" value="Genomic_DNA"/>
</dbReference>
<feature type="chain" id="PRO_5046595706" evidence="1">
    <location>
        <begin position="21"/>
        <end position="750"/>
    </location>
</feature>
<dbReference type="Gene3D" id="2.60.40.1190">
    <property type="match status" value="1"/>
</dbReference>
<dbReference type="RefSeq" id="WP_377333630.1">
    <property type="nucleotide sequence ID" value="NZ_JBHSGB010000009.1"/>
</dbReference>
<dbReference type="Proteomes" id="UP001595962">
    <property type="component" value="Unassembled WGS sequence"/>
</dbReference>
<name>A0ABV9JM15_9GAMM</name>
<feature type="signal peptide" evidence="1">
    <location>
        <begin position="1"/>
        <end position="20"/>
    </location>
</feature>
<reference evidence="5" key="1">
    <citation type="journal article" date="2019" name="Int. J. Syst. Evol. Microbiol.">
        <title>The Global Catalogue of Microorganisms (GCM) 10K type strain sequencing project: providing services to taxonomists for standard genome sequencing and annotation.</title>
        <authorList>
            <consortium name="The Broad Institute Genomics Platform"/>
            <consortium name="The Broad Institute Genome Sequencing Center for Infectious Disease"/>
            <person name="Wu L."/>
            <person name="Ma J."/>
        </authorList>
    </citation>
    <scope>NUCLEOTIDE SEQUENCE [LARGE SCALE GENOMIC DNA]</scope>
    <source>
        <strain evidence="5">DT28</strain>
    </source>
</reference>
<dbReference type="Pfam" id="PF06452">
    <property type="entry name" value="CBM9_1"/>
    <property type="match status" value="1"/>
</dbReference>
<evidence type="ECO:0000313" key="4">
    <source>
        <dbReference type="EMBL" id="MFC4655214.1"/>
    </source>
</evidence>
<comment type="caution">
    <text evidence="4">The sequence shown here is derived from an EMBL/GenBank/DDBJ whole genome shotgun (WGS) entry which is preliminary data.</text>
</comment>
<feature type="domain" description="DUF5916" evidence="3">
    <location>
        <begin position="252"/>
        <end position="330"/>
    </location>
</feature>
<protein>
    <submittedName>
        <fullName evidence="4">DUF5916 domain-containing protein</fullName>
    </submittedName>
</protein>
<gene>
    <name evidence="4" type="ORF">ACFO3I_09330</name>
</gene>
<evidence type="ECO:0000313" key="5">
    <source>
        <dbReference type="Proteomes" id="UP001595962"/>
    </source>
</evidence>
<evidence type="ECO:0000256" key="1">
    <source>
        <dbReference type="SAM" id="SignalP"/>
    </source>
</evidence>
<evidence type="ECO:0000259" key="2">
    <source>
        <dbReference type="Pfam" id="PF06452"/>
    </source>
</evidence>